<dbReference type="OrthoDB" id="3270311at2759"/>
<keyword evidence="3" id="KW-1185">Reference proteome</keyword>
<gene>
    <name evidence="2" type="ORF">CVT25_003267</name>
</gene>
<accession>A0A409WM88</accession>
<feature type="region of interest" description="Disordered" evidence="1">
    <location>
        <begin position="348"/>
        <end position="391"/>
    </location>
</feature>
<dbReference type="AlphaFoldDB" id="A0A409WM88"/>
<name>A0A409WM88_PSICY</name>
<dbReference type="EMBL" id="NHYD01003368">
    <property type="protein sequence ID" value="PPQ79693.1"/>
    <property type="molecule type" value="Genomic_DNA"/>
</dbReference>
<dbReference type="STRING" id="93625.A0A409WM88"/>
<dbReference type="Proteomes" id="UP000283269">
    <property type="component" value="Unassembled WGS sequence"/>
</dbReference>
<protein>
    <submittedName>
        <fullName evidence="2">Uncharacterized protein</fullName>
    </submittedName>
</protein>
<comment type="caution">
    <text evidence="2">The sequence shown here is derived from an EMBL/GenBank/DDBJ whole genome shotgun (WGS) entry which is preliminary data.</text>
</comment>
<evidence type="ECO:0000313" key="3">
    <source>
        <dbReference type="Proteomes" id="UP000283269"/>
    </source>
</evidence>
<feature type="region of interest" description="Disordered" evidence="1">
    <location>
        <begin position="244"/>
        <end position="286"/>
    </location>
</feature>
<feature type="region of interest" description="Disordered" evidence="1">
    <location>
        <begin position="511"/>
        <end position="537"/>
    </location>
</feature>
<dbReference type="InParanoid" id="A0A409WM88"/>
<evidence type="ECO:0000313" key="2">
    <source>
        <dbReference type="EMBL" id="PPQ79693.1"/>
    </source>
</evidence>
<proteinExistence type="predicted"/>
<feature type="compositionally biased region" description="Polar residues" evidence="1">
    <location>
        <begin position="273"/>
        <end position="286"/>
    </location>
</feature>
<evidence type="ECO:0000256" key="1">
    <source>
        <dbReference type="SAM" id="MobiDB-lite"/>
    </source>
</evidence>
<sequence length="537" mass="58038">MSTSASAKQTYPINYGLPPRPPTVSTPLWESLLHPNKRTPTTVADIAPMAPPLAPLDKNATSMRILLHDTQANFEKFGKHAGQLFDEIKESKVEIKTIHSLFERDRESLMGDIIDLVNRSQKETQKSIGTPAQEQMVEGLFKDVNHRLSGLDQRLDALQSFNQTHTQALQTQIQAVQILLDKQATIIAAVLPLLPLLQTVPLHIDTLKATMNETLTNFLSSRKTAHGVYSSLAVQELSVSKLGKRTRADVDKPHSVSPTPSMATPSRKKIRTDNISSNSPSKIANIDSSPIQRAPLSAIRSITTGAQNSSRRNENNAISIIGISPGHISDKNALLSSGSRRGTFAIPELTTPRRPLGDLPVPSSRLAPSINRSASILRPTASEMPLERSSTLGPGFSLADLPGLTPTAARPPRILRVHTSFTNANNSKKDSLATAGSAADSNAVASSSVHRQPSRVFGPPIITAGLQQQNLKVKGESLEDLRPFDAGNIEPLPTLASAGLEILSVKPKGMFGKARRSPTREGRRFIPLVDSEDDDAL</sequence>
<organism evidence="2 3">
    <name type="scientific">Psilocybe cyanescens</name>
    <dbReference type="NCBI Taxonomy" id="93625"/>
    <lineage>
        <taxon>Eukaryota</taxon>
        <taxon>Fungi</taxon>
        <taxon>Dikarya</taxon>
        <taxon>Basidiomycota</taxon>
        <taxon>Agaricomycotina</taxon>
        <taxon>Agaricomycetes</taxon>
        <taxon>Agaricomycetidae</taxon>
        <taxon>Agaricales</taxon>
        <taxon>Agaricineae</taxon>
        <taxon>Strophariaceae</taxon>
        <taxon>Psilocybe</taxon>
    </lineage>
</organism>
<reference evidence="2 3" key="1">
    <citation type="journal article" date="2018" name="Evol. Lett.">
        <title>Horizontal gene cluster transfer increased hallucinogenic mushroom diversity.</title>
        <authorList>
            <person name="Reynolds H.T."/>
            <person name="Vijayakumar V."/>
            <person name="Gluck-Thaler E."/>
            <person name="Korotkin H.B."/>
            <person name="Matheny P.B."/>
            <person name="Slot J.C."/>
        </authorList>
    </citation>
    <scope>NUCLEOTIDE SEQUENCE [LARGE SCALE GENOMIC DNA]</scope>
    <source>
        <strain evidence="2 3">2631</strain>
    </source>
</reference>